<dbReference type="AlphaFoldDB" id="A0A3N5CNB1"/>
<keyword evidence="11" id="KW-1185">Reference proteome</keyword>
<keyword evidence="3 10" id="KW-0808">Transferase</keyword>
<feature type="transmembrane region" description="Helical" evidence="8">
    <location>
        <begin position="40"/>
        <end position="61"/>
    </location>
</feature>
<keyword evidence="8" id="KW-0812">Transmembrane</keyword>
<dbReference type="SMART" id="SM00387">
    <property type="entry name" value="HATPase_c"/>
    <property type="match status" value="1"/>
</dbReference>
<dbReference type="Gene3D" id="3.30.450.40">
    <property type="match status" value="1"/>
</dbReference>
<evidence type="ECO:0000256" key="5">
    <source>
        <dbReference type="ARBA" id="ARBA00022777"/>
    </source>
</evidence>
<evidence type="ECO:0000256" key="3">
    <source>
        <dbReference type="ARBA" id="ARBA00022679"/>
    </source>
</evidence>
<dbReference type="PRINTS" id="PR00344">
    <property type="entry name" value="BCTRLSENSOR"/>
</dbReference>
<evidence type="ECO:0000256" key="1">
    <source>
        <dbReference type="ARBA" id="ARBA00000085"/>
    </source>
</evidence>
<dbReference type="InterPro" id="IPR029016">
    <property type="entry name" value="GAF-like_dom_sf"/>
</dbReference>
<dbReference type="GO" id="GO:0005524">
    <property type="term" value="F:ATP binding"/>
    <property type="evidence" value="ECO:0007669"/>
    <property type="project" value="UniProtKB-KW"/>
</dbReference>
<keyword evidence="8" id="KW-1133">Transmembrane helix</keyword>
<evidence type="ECO:0000256" key="6">
    <source>
        <dbReference type="ARBA" id="ARBA00022840"/>
    </source>
</evidence>
<evidence type="ECO:0000313" key="11">
    <source>
        <dbReference type="Proteomes" id="UP000275232"/>
    </source>
</evidence>
<dbReference type="PANTHER" id="PTHR43065">
    <property type="entry name" value="SENSOR HISTIDINE KINASE"/>
    <property type="match status" value="1"/>
</dbReference>
<evidence type="ECO:0000259" key="9">
    <source>
        <dbReference type="PROSITE" id="PS50109"/>
    </source>
</evidence>
<feature type="transmembrane region" description="Helical" evidence="8">
    <location>
        <begin position="129"/>
        <end position="151"/>
    </location>
</feature>
<reference evidence="10 11" key="1">
    <citation type="submission" date="2018-11" db="EMBL/GenBank/DDBJ databases">
        <title>Erythrobacter spongiae sp. nov., isolated from a marine sponge.</title>
        <authorList>
            <person name="Zhuang L."/>
            <person name="Luo L."/>
        </authorList>
    </citation>
    <scope>NUCLEOTIDE SEQUENCE [LARGE SCALE GENOMIC DNA]</scope>
    <source>
        <strain evidence="10 11">HN-E23</strain>
    </source>
</reference>
<organism evidence="10 11">
    <name type="scientific">Aurantiacibacter spongiae</name>
    <dbReference type="NCBI Taxonomy" id="2488860"/>
    <lineage>
        <taxon>Bacteria</taxon>
        <taxon>Pseudomonadati</taxon>
        <taxon>Pseudomonadota</taxon>
        <taxon>Alphaproteobacteria</taxon>
        <taxon>Sphingomonadales</taxon>
        <taxon>Erythrobacteraceae</taxon>
        <taxon>Aurantiacibacter</taxon>
    </lineage>
</organism>
<dbReference type="InterPro" id="IPR005467">
    <property type="entry name" value="His_kinase_dom"/>
</dbReference>
<feature type="transmembrane region" description="Helical" evidence="8">
    <location>
        <begin position="269"/>
        <end position="290"/>
    </location>
</feature>
<dbReference type="SUPFAM" id="SSF55781">
    <property type="entry name" value="GAF domain-like"/>
    <property type="match status" value="1"/>
</dbReference>
<dbReference type="InterPro" id="IPR004358">
    <property type="entry name" value="Sig_transdc_His_kin-like_C"/>
</dbReference>
<keyword evidence="7" id="KW-0902">Two-component regulatory system</keyword>
<sequence length="735" mass="79917">MRSVLREELHALPRSPHHVADPARDPLAGGRAVIGPVWNLLVYCAYLLAAGAAIALALWLATGRQAKGIAGRATAAALLVNAAWAVAVATAGEASLAARTILACTNLAWIWMLYRLFGHDERDKHLGPIRPVVFALAFVELLQFAMIAASVRYQALAGADVLIARFALTLRLLFCVGGLVLVHNLYAGASQQAREALRWPAAALGGVWLYDLNVYTIAYLGAGTPALLWQLRAGILLLAVALLAVGTLRSKSDLRFRPSRSFAFQSFSLLLIGAYLVVMVVVAQGLSYLGTGYANVLQTGFVLLASALALTVLPSKRLRGWLRVTVAKNLFQHRYDYRAEWLRFTDTIGRAGPEAPPLPERAVQAVADITDSPAGLLLTPREEGGLALAARWQWTGIDVPARALDMSGARYFEQSQFILDLDDTRKGRTQTVPASATPAWLTEDARAWAMIPLLHYERLVGLVVLARPLAARRLDWEDFDLLRVVGRQLASYLAEASSQDALGEAQRFDEFNRRMAFVMHDIKNLASQLSLLAKNAEKHAEKPEFRADMILTLRNSTDKLTGLLARLNRYGAHSGRAKGLVDLSKVMRRVARQFRTNASVSLVEQEHICATGDAEALEQALVHLVQNGIEAGGATGQVVLTTSIDGGHALIEIADTGAGMSPEFIRTRLFKPFHSSKPGGFGIGAFEARELVRGMGGTIDVESREALGTRFLIRLPLAEMAAIRTRNPEKTSEIA</sequence>
<feature type="transmembrane region" description="Helical" evidence="8">
    <location>
        <begin position="97"/>
        <end position="117"/>
    </location>
</feature>
<dbReference type="EMBL" id="RPFZ01000001">
    <property type="protein sequence ID" value="RPF70424.1"/>
    <property type="molecule type" value="Genomic_DNA"/>
</dbReference>
<accession>A0A3N5CNB1</accession>
<proteinExistence type="predicted"/>
<dbReference type="PROSITE" id="PS50109">
    <property type="entry name" value="HIS_KIN"/>
    <property type="match status" value="1"/>
</dbReference>
<evidence type="ECO:0000256" key="7">
    <source>
        <dbReference type="ARBA" id="ARBA00023012"/>
    </source>
</evidence>
<evidence type="ECO:0000256" key="4">
    <source>
        <dbReference type="ARBA" id="ARBA00022741"/>
    </source>
</evidence>
<feature type="transmembrane region" description="Helical" evidence="8">
    <location>
        <begin position="296"/>
        <end position="313"/>
    </location>
</feature>
<keyword evidence="8" id="KW-0472">Membrane</keyword>
<dbReference type="NCBIfam" id="TIGR02916">
    <property type="entry name" value="PEP_his_kin"/>
    <property type="match status" value="1"/>
</dbReference>
<dbReference type="Proteomes" id="UP000275232">
    <property type="component" value="Unassembled WGS sequence"/>
</dbReference>
<dbReference type="PANTHER" id="PTHR43065:SF46">
    <property type="entry name" value="C4-DICARBOXYLATE TRANSPORT SENSOR PROTEIN DCTB"/>
    <property type="match status" value="1"/>
</dbReference>
<feature type="transmembrane region" description="Helical" evidence="8">
    <location>
        <begin position="73"/>
        <end position="91"/>
    </location>
</feature>
<keyword evidence="6" id="KW-0067">ATP-binding</keyword>
<evidence type="ECO:0000256" key="2">
    <source>
        <dbReference type="ARBA" id="ARBA00012438"/>
    </source>
</evidence>
<dbReference type="InterPro" id="IPR014265">
    <property type="entry name" value="XrtA/PrsK"/>
</dbReference>
<dbReference type="GO" id="GO:0000160">
    <property type="term" value="P:phosphorelay signal transduction system"/>
    <property type="evidence" value="ECO:0007669"/>
    <property type="project" value="UniProtKB-KW"/>
</dbReference>
<keyword evidence="5 10" id="KW-0418">Kinase</keyword>
<name>A0A3N5CNB1_9SPHN</name>
<comment type="catalytic activity">
    <reaction evidence="1">
        <text>ATP + protein L-histidine = ADP + protein N-phospho-L-histidine.</text>
        <dbReference type="EC" id="2.7.13.3"/>
    </reaction>
</comment>
<evidence type="ECO:0000313" key="10">
    <source>
        <dbReference type="EMBL" id="RPF70424.1"/>
    </source>
</evidence>
<protein>
    <recommendedName>
        <fullName evidence="2">histidine kinase</fullName>
        <ecNumber evidence="2">2.7.13.3</ecNumber>
    </recommendedName>
</protein>
<gene>
    <name evidence="10" type="primary">prsK</name>
    <name evidence="10" type="ORF">EG799_01365</name>
</gene>
<dbReference type="GO" id="GO:0004673">
    <property type="term" value="F:protein histidine kinase activity"/>
    <property type="evidence" value="ECO:0007669"/>
    <property type="project" value="UniProtKB-EC"/>
</dbReference>
<evidence type="ECO:0000256" key="8">
    <source>
        <dbReference type="SAM" id="Phobius"/>
    </source>
</evidence>
<feature type="domain" description="Histidine kinase" evidence="9">
    <location>
        <begin position="517"/>
        <end position="719"/>
    </location>
</feature>
<dbReference type="Pfam" id="PF02518">
    <property type="entry name" value="HATPase_c"/>
    <property type="match status" value="1"/>
</dbReference>
<comment type="caution">
    <text evidence="10">The sequence shown here is derived from an EMBL/GenBank/DDBJ whole genome shotgun (WGS) entry which is preliminary data.</text>
</comment>
<dbReference type="SUPFAM" id="SSF55874">
    <property type="entry name" value="ATPase domain of HSP90 chaperone/DNA topoisomerase II/histidine kinase"/>
    <property type="match status" value="1"/>
</dbReference>
<feature type="transmembrane region" description="Helical" evidence="8">
    <location>
        <begin position="163"/>
        <end position="187"/>
    </location>
</feature>
<dbReference type="Gene3D" id="3.30.565.10">
    <property type="entry name" value="Histidine kinase-like ATPase, C-terminal domain"/>
    <property type="match status" value="1"/>
</dbReference>
<dbReference type="InterPro" id="IPR003594">
    <property type="entry name" value="HATPase_dom"/>
</dbReference>
<feature type="transmembrane region" description="Helical" evidence="8">
    <location>
        <begin position="227"/>
        <end position="248"/>
    </location>
</feature>
<feature type="transmembrane region" description="Helical" evidence="8">
    <location>
        <begin position="199"/>
        <end position="221"/>
    </location>
</feature>
<dbReference type="EC" id="2.7.13.3" evidence="2"/>
<dbReference type="InterPro" id="IPR036890">
    <property type="entry name" value="HATPase_C_sf"/>
</dbReference>
<keyword evidence="4" id="KW-0547">Nucleotide-binding</keyword>